<keyword evidence="2" id="KW-1185">Reference proteome</keyword>
<comment type="caution">
    <text evidence="1">The sequence shown here is derived from an EMBL/GenBank/DDBJ whole genome shotgun (WGS) entry which is preliminary data.</text>
</comment>
<proteinExistence type="predicted"/>
<evidence type="ECO:0000313" key="2">
    <source>
        <dbReference type="Proteomes" id="UP000248314"/>
    </source>
</evidence>
<gene>
    <name evidence="1" type="ORF">EJ73_02242</name>
</gene>
<evidence type="ECO:0000313" key="1">
    <source>
        <dbReference type="EMBL" id="PXX20176.1"/>
    </source>
</evidence>
<name>A0A318HQG1_9BACT</name>
<dbReference type="AlphaFoldDB" id="A0A318HQG1"/>
<dbReference type="EMBL" id="QJJX01000031">
    <property type="protein sequence ID" value="PXX20176.1"/>
    <property type="molecule type" value="Genomic_DNA"/>
</dbReference>
<protein>
    <submittedName>
        <fullName evidence="1">Uncharacterized protein</fullName>
    </submittedName>
</protein>
<sequence length="48" mass="5535">MMIAGEQNYGITPYINNKSKGEINERNEKNEESSIIKMFMLTNLIITL</sequence>
<reference evidence="1 2" key="1">
    <citation type="submission" date="2018-05" db="EMBL/GenBank/DDBJ databases">
        <title>Genomic Encyclopedia of Type Strains, Phase I: the one thousand microbial genomes (KMG-I) project.</title>
        <authorList>
            <person name="Kyrpides N."/>
        </authorList>
    </citation>
    <scope>NUCLEOTIDE SEQUENCE [LARGE SCALE GENOMIC DNA]</scope>
    <source>
        <strain evidence="1 2">DSM 15611</strain>
    </source>
</reference>
<dbReference type="Proteomes" id="UP000248314">
    <property type="component" value="Unassembled WGS sequence"/>
</dbReference>
<accession>A0A318HQG1</accession>
<organism evidence="1 2">
    <name type="scientific">Hoylesella shahii DSM 15611 = JCM 12083</name>
    <dbReference type="NCBI Taxonomy" id="1122991"/>
    <lineage>
        <taxon>Bacteria</taxon>
        <taxon>Pseudomonadati</taxon>
        <taxon>Bacteroidota</taxon>
        <taxon>Bacteroidia</taxon>
        <taxon>Bacteroidales</taxon>
        <taxon>Prevotellaceae</taxon>
        <taxon>Hoylesella</taxon>
    </lineage>
</organism>